<gene>
    <name evidence="2" type="ORF">PABY_12010</name>
</gene>
<dbReference type="Proteomes" id="UP001341135">
    <property type="component" value="Chromosome"/>
</dbReference>
<keyword evidence="3" id="KW-1185">Reference proteome</keyword>
<protein>
    <recommendedName>
        <fullName evidence="1">Endonuclease GajA/Old nuclease/RecF-like AAA domain-containing protein</fullName>
    </recommendedName>
</protein>
<proteinExistence type="predicted"/>
<accession>A0ABN6ZN08</accession>
<evidence type="ECO:0000313" key="2">
    <source>
        <dbReference type="EMBL" id="BES81634.1"/>
    </source>
</evidence>
<feature type="domain" description="Endonuclease GajA/Old nuclease/RecF-like AAA" evidence="1">
    <location>
        <begin position="2"/>
        <end position="43"/>
    </location>
</feature>
<reference evidence="2 3" key="1">
    <citation type="submission" date="2023-09" db="EMBL/GenBank/DDBJ databases">
        <title>Pyrofollis japonicus gen. nov. sp. nov., a novel member of the family Pyrodictiaceae isolated from the Iheya North hydrothermal field.</title>
        <authorList>
            <person name="Miyazaki U."/>
            <person name="Sanari M."/>
            <person name="Tame A."/>
            <person name="Kitajima M."/>
            <person name="Okamoto A."/>
            <person name="Sawayama S."/>
            <person name="Miyazaki J."/>
            <person name="Takai K."/>
            <person name="Nakagawa S."/>
        </authorList>
    </citation>
    <scope>NUCLEOTIDE SEQUENCE [LARGE SCALE GENOMIC DNA]</scope>
    <source>
        <strain evidence="2 3">AV2</strain>
    </source>
</reference>
<dbReference type="Pfam" id="PF13175">
    <property type="entry name" value="AAA_15"/>
    <property type="match status" value="1"/>
</dbReference>
<sequence>MVVEEPEAHLHPKAQVLLAGLMARAAAAGRKWVVATTHSGYLVYELNNLIMASARRHGEGLDPDKVSAYLVRREGGEAVIEAINVGPEGDPGGRVHASGRGASYKERVPSPRAALRGAEGVLGRAPARRRCQRLSIDKLVKGTKWASRKHADYIYVYSGKAVVVEDTGRPEHRDIAELRESIEMLNSIDDLLPVRVVAGIVHYRRSDAMFVRETTAEAGRRASDTPG</sequence>
<evidence type="ECO:0000259" key="1">
    <source>
        <dbReference type="Pfam" id="PF13175"/>
    </source>
</evidence>
<dbReference type="InterPro" id="IPR041685">
    <property type="entry name" value="AAA_GajA/Old/RecF-like"/>
</dbReference>
<name>A0ABN6ZN08_9CREN</name>
<dbReference type="EMBL" id="AP028907">
    <property type="protein sequence ID" value="BES81634.1"/>
    <property type="molecule type" value="Genomic_DNA"/>
</dbReference>
<evidence type="ECO:0000313" key="3">
    <source>
        <dbReference type="Proteomes" id="UP001341135"/>
    </source>
</evidence>
<organism evidence="2 3">
    <name type="scientific">Pyrodictium abyssi</name>
    <dbReference type="NCBI Taxonomy" id="54256"/>
    <lineage>
        <taxon>Archaea</taxon>
        <taxon>Thermoproteota</taxon>
        <taxon>Thermoprotei</taxon>
        <taxon>Desulfurococcales</taxon>
        <taxon>Pyrodictiaceae</taxon>
        <taxon>Pyrodictium</taxon>
    </lineage>
</organism>